<feature type="compositionally biased region" description="Basic and acidic residues" evidence="1">
    <location>
        <begin position="63"/>
        <end position="101"/>
    </location>
</feature>
<dbReference type="Proteomes" id="UP000235405">
    <property type="component" value="Unassembled WGS sequence"/>
</dbReference>
<gene>
    <name evidence="2" type="ORF">BCV19_19250</name>
</gene>
<evidence type="ECO:0000256" key="1">
    <source>
        <dbReference type="SAM" id="MobiDB-lite"/>
    </source>
</evidence>
<organism evidence="2 3">
    <name type="scientific">Vibrio splendidus</name>
    <dbReference type="NCBI Taxonomy" id="29497"/>
    <lineage>
        <taxon>Bacteria</taxon>
        <taxon>Pseudomonadati</taxon>
        <taxon>Pseudomonadota</taxon>
        <taxon>Gammaproteobacteria</taxon>
        <taxon>Vibrionales</taxon>
        <taxon>Vibrionaceae</taxon>
        <taxon>Vibrio</taxon>
    </lineage>
</organism>
<evidence type="ECO:0008006" key="4">
    <source>
        <dbReference type="Google" id="ProtNLM"/>
    </source>
</evidence>
<dbReference type="AlphaFoldDB" id="A0A2N7C809"/>
<comment type="caution">
    <text evidence="2">The sequence shown here is derived from an EMBL/GenBank/DDBJ whole genome shotgun (WGS) entry which is preliminary data.</text>
</comment>
<reference evidence="3" key="1">
    <citation type="submission" date="2016-07" db="EMBL/GenBank/DDBJ databases">
        <title>Nontailed viruses are major unrecognized killers of bacteria in the ocean.</title>
        <authorList>
            <person name="Kauffman K."/>
            <person name="Hussain F."/>
            <person name="Yang J."/>
            <person name="Arevalo P."/>
            <person name="Brown J."/>
            <person name="Cutler M."/>
            <person name="Kelly L."/>
            <person name="Polz M.F."/>
        </authorList>
    </citation>
    <scope>NUCLEOTIDE SEQUENCE [LARGE SCALE GENOMIC DNA]</scope>
    <source>
        <strain evidence="3">10N.286.54.F3</strain>
    </source>
</reference>
<evidence type="ECO:0000313" key="3">
    <source>
        <dbReference type="Proteomes" id="UP000235405"/>
    </source>
</evidence>
<accession>A0A2N7C809</accession>
<dbReference type="EMBL" id="MCSW01000228">
    <property type="protein sequence ID" value="PMF17042.1"/>
    <property type="molecule type" value="Genomic_DNA"/>
</dbReference>
<dbReference type="RefSeq" id="WP_102483411.1">
    <property type="nucleotide sequence ID" value="NZ_MCSW01000228.1"/>
</dbReference>
<feature type="region of interest" description="Disordered" evidence="1">
    <location>
        <begin position="60"/>
        <end position="108"/>
    </location>
</feature>
<proteinExistence type="predicted"/>
<dbReference type="Pfam" id="PF12286">
    <property type="entry name" value="DUF3622"/>
    <property type="match status" value="1"/>
</dbReference>
<name>A0A2N7C809_VIBSP</name>
<protein>
    <recommendedName>
        <fullName evidence="4">DUF3622 domain-containing protein</fullName>
    </recommendedName>
</protein>
<evidence type="ECO:0000313" key="2">
    <source>
        <dbReference type="EMBL" id="PMF17042.1"/>
    </source>
</evidence>
<dbReference type="InterPro" id="IPR022069">
    <property type="entry name" value="DUF3622"/>
</dbReference>
<sequence>MSKNKKFDIRLTEKRNGWCAEITRQVTSRSTTVSKRESGFETEALAQEWAEKELASFISNQAERNERKSEQRKERDELRHTKELKAEQAREAREARAKAREEEQEDAE</sequence>